<comment type="caution">
    <text evidence="1">The sequence shown here is derived from an EMBL/GenBank/DDBJ whole genome shotgun (WGS) entry which is preliminary data.</text>
</comment>
<evidence type="ECO:0000313" key="2">
    <source>
        <dbReference type="Proteomes" id="UP000075583"/>
    </source>
</evidence>
<name>A0A150X063_ROSEK</name>
<sequence length="67" mass="7571">MLEVILIEAFVLSIGSKPTGLTSSIQWRVNVDLSYIRDAIEDELGLSETRRPVGDTMLYQREKMLTA</sequence>
<evidence type="ECO:0000313" key="1">
    <source>
        <dbReference type="EMBL" id="KYG72130.1"/>
    </source>
</evidence>
<organism evidence="1 2">
    <name type="scientific">Roseivirga ehrenbergii (strain DSM 102268 / JCM 13514 / KCTC 12282 / NCIMB 14502 / KMM 6017)</name>
    <dbReference type="NCBI Taxonomy" id="279360"/>
    <lineage>
        <taxon>Bacteria</taxon>
        <taxon>Pseudomonadati</taxon>
        <taxon>Bacteroidota</taxon>
        <taxon>Cytophagia</taxon>
        <taxon>Cytophagales</taxon>
        <taxon>Roseivirgaceae</taxon>
        <taxon>Roseivirga</taxon>
    </lineage>
</organism>
<reference evidence="1" key="1">
    <citation type="submission" date="2016-01" db="EMBL/GenBank/DDBJ databases">
        <title>Genome sequencing of Roseivirga ehrenbergii KMM 6017.</title>
        <authorList>
            <person name="Selvaratnam C."/>
            <person name="Thevarajoo S."/>
            <person name="Goh K.M."/>
            <person name="Ee R."/>
            <person name="Chan K.-G."/>
            <person name="Chong C.S."/>
        </authorList>
    </citation>
    <scope>NUCLEOTIDE SEQUENCE [LARGE SCALE GENOMIC DNA]</scope>
    <source>
        <strain evidence="1">KMM 6017</strain>
    </source>
</reference>
<accession>A0A150X063</accession>
<dbReference type="EMBL" id="LQZQ01000049">
    <property type="protein sequence ID" value="KYG72130.1"/>
    <property type="molecule type" value="Genomic_DNA"/>
</dbReference>
<dbReference type="Proteomes" id="UP000075583">
    <property type="component" value="Unassembled WGS sequence"/>
</dbReference>
<proteinExistence type="predicted"/>
<dbReference type="AlphaFoldDB" id="A0A150X063"/>
<gene>
    <name evidence="1" type="ORF">MB14_08760</name>
</gene>
<keyword evidence="2" id="KW-1185">Reference proteome</keyword>
<protein>
    <submittedName>
        <fullName evidence="1">Uncharacterized protein</fullName>
    </submittedName>
</protein>